<dbReference type="PROSITE" id="PS50043">
    <property type="entry name" value="HTH_LUXR_2"/>
    <property type="match status" value="1"/>
</dbReference>
<keyword evidence="3" id="KW-1185">Reference proteome</keyword>
<dbReference type="InterPro" id="IPR016032">
    <property type="entry name" value="Sig_transdc_resp-reg_C-effctor"/>
</dbReference>
<organism evidence="2 3">
    <name type="scientific">Rhizobium calliandrae</name>
    <dbReference type="NCBI Taxonomy" id="1312182"/>
    <lineage>
        <taxon>Bacteria</taxon>
        <taxon>Pseudomonadati</taxon>
        <taxon>Pseudomonadota</taxon>
        <taxon>Alphaproteobacteria</taxon>
        <taxon>Hyphomicrobiales</taxon>
        <taxon>Rhizobiaceae</taxon>
        <taxon>Rhizobium/Agrobacterium group</taxon>
        <taxon>Rhizobium</taxon>
    </lineage>
</organism>
<proteinExistence type="predicted"/>
<evidence type="ECO:0000313" key="2">
    <source>
        <dbReference type="EMBL" id="MDL2410215.1"/>
    </source>
</evidence>
<evidence type="ECO:0000313" key="3">
    <source>
        <dbReference type="Proteomes" id="UP001172630"/>
    </source>
</evidence>
<dbReference type="EMBL" id="JARFYN010000072">
    <property type="protein sequence ID" value="MDL2410215.1"/>
    <property type="molecule type" value="Genomic_DNA"/>
</dbReference>
<dbReference type="Proteomes" id="UP001172630">
    <property type="component" value="Unassembled WGS sequence"/>
</dbReference>
<name>A0ABT7KNL2_9HYPH</name>
<gene>
    <name evidence="2" type="ORF">PY650_32325</name>
</gene>
<evidence type="ECO:0000259" key="1">
    <source>
        <dbReference type="PROSITE" id="PS50043"/>
    </source>
</evidence>
<dbReference type="Gene3D" id="1.10.10.10">
    <property type="entry name" value="Winged helix-like DNA-binding domain superfamily/Winged helix DNA-binding domain"/>
    <property type="match status" value="1"/>
</dbReference>
<dbReference type="SMART" id="SM00421">
    <property type="entry name" value="HTH_LUXR"/>
    <property type="match status" value="1"/>
</dbReference>
<dbReference type="InterPro" id="IPR036388">
    <property type="entry name" value="WH-like_DNA-bd_sf"/>
</dbReference>
<dbReference type="InterPro" id="IPR000792">
    <property type="entry name" value="Tscrpt_reg_LuxR_C"/>
</dbReference>
<feature type="domain" description="HTH luxR-type" evidence="1">
    <location>
        <begin position="292"/>
        <end position="357"/>
    </location>
</feature>
<protein>
    <submittedName>
        <fullName evidence="2">LuxR family transcriptional regulator</fullName>
    </submittedName>
</protein>
<comment type="caution">
    <text evidence="2">The sequence shown here is derived from an EMBL/GenBank/DDBJ whole genome shotgun (WGS) entry which is preliminary data.</text>
</comment>
<dbReference type="CDD" id="cd06170">
    <property type="entry name" value="LuxR_C_like"/>
    <property type="match status" value="1"/>
</dbReference>
<dbReference type="RefSeq" id="WP_285884011.1">
    <property type="nucleotide sequence ID" value="NZ_JARFYN010000072.1"/>
</dbReference>
<dbReference type="SUPFAM" id="SSF46894">
    <property type="entry name" value="C-terminal effector domain of the bipartite response regulators"/>
    <property type="match status" value="1"/>
</dbReference>
<reference evidence="2" key="1">
    <citation type="submission" date="2023-06" db="EMBL/GenBank/DDBJ databases">
        <title>Phylogenetic Diversity of Rhizobium strains.</title>
        <authorList>
            <person name="Moura F.T."/>
            <person name="Helene L.C.F."/>
            <person name="Hungria M."/>
        </authorList>
    </citation>
    <scope>NUCLEOTIDE SEQUENCE</scope>
    <source>
        <strain evidence="2">CCGE524</strain>
    </source>
</reference>
<sequence>MNFDFVSRIYEAAAVPELWSGKGVLHQLARRGICQKGVLLAVAPSGDVRWLGNDASVEAMQVYSRDSWFEHNPYLAKARVQKFNEPRFVRDTEVMSPEEMETSPYYRGFMRPQGFYWHAGTNVSSPSGDVFKFSVHRSFEDGPLPQYAVDKLTAFRPHLARAALVASRIRFEQIRTAVNLIDSLGLPAGATLNGRLVVANQGLQSLIPSVIVDGRQRMSFVSKAANTRWGRLLESGVDRFGGSFAVEATEAHPAMVGHFLPIIGAAQDIFSAADLLLILASSKREAAIDTGVLMALYDLSHAESEVAKAVAEGRSVEEIGQARQVSIGTVRAQLHSIFDKTGTARQSELCRLIVGLAAAAPRF</sequence>
<accession>A0ABT7KNL2</accession>